<dbReference type="RefSeq" id="WP_121919276.1">
    <property type="nucleotide sequence ID" value="NZ_CP034145.1"/>
</dbReference>
<sequence length="127" mass="13636">MVPRELDDGVRIAQLLASELVGHEGALAGVTVTDADPDVAPTTDGARAYRVRLDDTALATVFVHPDRARIEFEAGQETALDAAPEVGLRVRPKANPPRTIVFVENGAEVKRALRVVERVVDASAETR</sequence>
<evidence type="ECO:0000313" key="2">
    <source>
        <dbReference type="EMBL" id="AZH25741.1"/>
    </source>
</evidence>
<dbReference type="KEGG" id="haer:DU502_10265"/>
<organism evidence="3 4">
    <name type="scientific">Haloplanus aerogenes</name>
    <dbReference type="NCBI Taxonomy" id="660522"/>
    <lineage>
        <taxon>Archaea</taxon>
        <taxon>Methanobacteriati</taxon>
        <taxon>Methanobacteriota</taxon>
        <taxon>Stenosarchaea group</taxon>
        <taxon>Halobacteria</taxon>
        <taxon>Halobacteriales</taxon>
        <taxon>Haloferacaceae</taxon>
        <taxon>Haloplanus</taxon>
    </lineage>
</organism>
<accession>A0A3M0DTT7</accession>
<reference evidence="3 4" key="1">
    <citation type="journal article" date="2015" name="Stand. Genomic Sci.">
        <title>Genomic Encyclopedia of Bacterial and Archaeal Type Strains, Phase III: the genomes of soil and plant-associated and newly described type strains.</title>
        <authorList>
            <person name="Whitman W.B."/>
            <person name="Woyke T."/>
            <person name="Klenk H.P."/>
            <person name="Zhou Y."/>
            <person name="Lilburn T.G."/>
            <person name="Beck B.J."/>
            <person name="De Vos P."/>
            <person name="Vandamme P."/>
            <person name="Eisen J.A."/>
            <person name="Garrity G."/>
            <person name="Hugenholtz P."/>
            <person name="Kyrpides N.C."/>
        </authorList>
    </citation>
    <scope>NUCLEOTIDE SEQUENCE [LARGE SCALE GENOMIC DNA]</scope>
    <source>
        <strain evidence="3 4">CGMCC 1.10124</strain>
    </source>
</reference>
<dbReference type="OrthoDB" id="242585at2157"/>
<proteinExistence type="predicted"/>
<keyword evidence="5" id="KW-1185">Reference proteome</keyword>
<evidence type="ECO:0000313" key="3">
    <source>
        <dbReference type="EMBL" id="RMB25474.1"/>
    </source>
</evidence>
<evidence type="ECO:0000259" key="1">
    <source>
        <dbReference type="Pfam" id="PF25956"/>
    </source>
</evidence>
<dbReference type="EMBL" id="CP034145">
    <property type="protein sequence ID" value="AZH25741.1"/>
    <property type="molecule type" value="Genomic_DNA"/>
</dbReference>
<dbReference type="Pfam" id="PF25956">
    <property type="entry name" value="DUF7993"/>
    <property type="match status" value="1"/>
</dbReference>
<protein>
    <recommendedName>
        <fullName evidence="1">DUF7993 domain-containing protein</fullName>
    </recommendedName>
</protein>
<dbReference type="GeneID" id="38471673"/>
<reference evidence="2 5" key="2">
    <citation type="submission" date="2018-07" db="EMBL/GenBank/DDBJ databases">
        <title>Genome sequences of Haloplanus aerogenes JCM 16430T.</title>
        <authorList>
            <person name="Kim Y.B."/>
            <person name="Roh S.W."/>
        </authorList>
    </citation>
    <scope>NUCLEOTIDE SEQUENCE [LARGE SCALE GENOMIC DNA]</scope>
    <source>
        <strain evidence="2 5">JCM 16430</strain>
    </source>
</reference>
<feature type="domain" description="DUF7993" evidence="1">
    <location>
        <begin position="1"/>
        <end position="125"/>
    </location>
</feature>
<name>A0A3M0DTT7_9EURY</name>
<dbReference type="AlphaFoldDB" id="A0A3M0DTT7"/>
<evidence type="ECO:0000313" key="4">
    <source>
        <dbReference type="Proteomes" id="UP000277326"/>
    </source>
</evidence>
<reference evidence="3" key="3">
    <citation type="submission" date="2018-10" db="EMBL/GenBank/DDBJ databases">
        <authorList>
            <person name="Whitman W."/>
            <person name="Huntemann M."/>
            <person name="Clum A."/>
            <person name="Pillay M."/>
            <person name="Palaniappan K."/>
            <person name="Varghese N."/>
            <person name="Mikhailova N."/>
            <person name="Stamatis D."/>
            <person name="Reddy T."/>
            <person name="Daum C."/>
            <person name="Shapiro N."/>
            <person name="Ivanova N."/>
            <person name="Kyrpides N."/>
            <person name="Woyke T."/>
        </authorList>
    </citation>
    <scope>NUCLEOTIDE SEQUENCE</scope>
    <source>
        <strain evidence="3">CGMCC 1.10124</strain>
    </source>
</reference>
<dbReference type="InterPro" id="IPR058306">
    <property type="entry name" value="DUF7993"/>
</dbReference>
<dbReference type="EMBL" id="REFS01000001">
    <property type="protein sequence ID" value="RMB25474.1"/>
    <property type="molecule type" value="Genomic_DNA"/>
</dbReference>
<dbReference type="Proteomes" id="UP000282007">
    <property type="component" value="Chromosome"/>
</dbReference>
<dbReference type="Proteomes" id="UP000277326">
    <property type="component" value="Unassembled WGS sequence"/>
</dbReference>
<gene>
    <name evidence="3" type="ORF">ATH50_0566</name>
    <name evidence="2" type="ORF">DU502_10265</name>
</gene>
<evidence type="ECO:0000313" key="5">
    <source>
        <dbReference type="Proteomes" id="UP000282007"/>
    </source>
</evidence>